<name>A0A9Q5I432_SANBA</name>
<gene>
    <name evidence="3" type="ORF">A7U60_g1377</name>
</gene>
<accession>A0A9Q5I432</accession>
<reference evidence="3" key="1">
    <citation type="submission" date="2016-06" db="EMBL/GenBank/DDBJ databases">
        <title>Draft Genome sequence of the fungus Inonotus baumii.</title>
        <authorList>
            <person name="Zhu H."/>
            <person name="Lin W."/>
        </authorList>
    </citation>
    <scope>NUCLEOTIDE SEQUENCE</scope>
    <source>
        <strain evidence="3">821</strain>
    </source>
</reference>
<keyword evidence="1" id="KW-1133">Transmembrane helix</keyword>
<feature type="transmembrane region" description="Helical" evidence="1">
    <location>
        <begin position="233"/>
        <end position="259"/>
    </location>
</feature>
<keyword evidence="1" id="KW-0812">Transmembrane</keyword>
<feature type="signal peptide" evidence="2">
    <location>
        <begin position="1"/>
        <end position="20"/>
    </location>
</feature>
<dbReference type="AlphaFoldDB" id="A0A9Q5I432"/>
<sequence>MRSSLGRTLAVLSLVECAFAYEYDATGLETGSTVVKGIYALVFIALVGLSIPVLAIARGHRVPYIPLLIALILNIFAVLASIAYDILAADVDSNDDIPADAFVATTGINSLFYSWSVALVFLAFAHLIKVRVDNVVPPSGGQGLSFVWTIAYLAAFVIIFVFATTTSGLYIDYVRAASGDELITRRELNQKIDNYNNVYYTFSAVWYASAILLGALAFFVYNKARRAGVDDKILKTLFFVAFPIHILHVIEDIIFTILWSPSGLRATLSNRDTIESAGLAEAILYLGLHAATIATLLFVGLRRGNWMLPGESSAWQKGQYGGYAAYPVQMDYPAQANYTTQANYPTQTQYVDNSKVYQ</sequence>
<dbReference type="OrthoDB" id="3030705at2759"/>
<feature type="transmembrane region" description="Helical" evidence="1">
    <location>
        <begin position="112"/>
        <end position="132"/>
    </location>
</feature>
<keyword evidence="2" id="KW-0732">Signal</keyword>
<feature type="transmembrane region" description="Helical" evidence="1">
    <location>
        <begin position="64"/>
        <end position="84"/>
    </location>
</feature>
<feature type="transmembrane region" description="Helical" evidence="1">
    <location>
        <begin position="198"/>
        <end position="221"/>
    </location>
</feature>
<evidence type="ECO:0000256" key="2">
    <source>
        <dbReference type="SAM" id="SignalP"/>
    </source>
</evidence>
<dbReference type="EMBL" id="LNZH02000091">
    <property type="protein sequence ID" value="OCB91373.1"/>
    <property type="molecule type" value="Genomic_DNA"/>
</dbReference>
<keyword evidence="4" id="KW-1185">Reference proteome</keyword>
<feature type="transmembrane region" description="Helical" evidence="1">
    <location>
        <begin position="36"/>
        <end position="57"/>
    </location>
</feature>
<feature type="transmembrane region" description="Helical" evidence="1">
    <location>
        <begin position="279"/>
        <end position="301"/>
    </location>
</feature>
<protein>
    <submittedName>
        <fullName evidence="3">Uncharacterized protein</fullName>
    </submittedName>
</protein>
<evidence type="ECO:0000313" key="4">
    <source>
        <dbReference type="Proteomes" id="UP000757232"/>
    </source>
</evidence>
<feature type="transmembrane region" description="Helical" evidence="1">
    <location>
        <begin position="144"/>
        <end position="163"/>
    </location>
</feature>
<proteinExistence type="predicted"/>
<keyword evidence="1" id="KW-0472">Membrane</keyword>
<dbReference type="Proteomes" id="UP000757232">
    <property type="component" value="Unassembled WGS sequence"/>
</dbReference>
<evidence type="ECO:0000256" key="1">
    <source>
        <dbReference type="SAM" id="Phobius"/>
    </source>
</evidence>
<evidence type="ECO:0000313" key="3">
    <source>
        <dbReference type="EMBL" id="OCB91373.1"/>
    </source>
</evidence>
<comment type="caution">
    <text evidence="3">The sequence shown here is derived from an EMBL/GenBank/DDBJ whole genome shotgun (WGS) entry which is preliminary data.</text>
</comment>
<organism evidence="3 4">
    <name type="scientific">Sanghuangporus baumii</name>
    <name type="common">Phellinus baumii</name>
    <dbReference type="NCBI Taxonomy" id="108892"/>
    <lineage>
        <taxon>Eukaryota</taxon>
        <taxon>Fungi</taxon>
        <taxon>Dikarya</taxon>
        <taxon>Basidiomycota</taxon>
        <taxon>Agaricomycotina</taxon>
        <taxon>Agaricomycetes</taxon>
        <taxon>Hymenochaetales</taxon>
        <taxon>Hymenochaetaceae</taxon>
        <taxon>Sanghuangporus</taxon>
    </lineage>
</organism>
<feature type="chain" id="PRO_5040158114" evidence="2">
    <location>
        <begin position="21"/>
        <end position="358"/>
    </location>
</feature>